<dbReference type="InterPro" id="IPR036388">
    <property type="entry name" value="WH-like_DNA-bd_sf"/>
</dbReference>
<proteinExistence type="predicted"/>
<feature type="region of interest" description="Disordered" evidence="1">
    <location>
        <begin position="242"/>
        <end position="270"/>
    </location>
</feature>
<dbReference type="EMBL" id="CP046171">
    <property type="protein sequence ID" value="QIS01886.1"/>
    <property type="molecule type" value="Genomic_DNA"/>
</dbReference>
<evidence type="ECO:0000313" key="3">
    <source>
        <dbReference type="Proteomes" id="UP000501705"/>
    </source>
</evidence>
<reference evidence="2 3" key="1">
    <citation type="journal article" date="2019" name="ACS Chem. Biol.">
        <title>Identification and Mobilization of a Cryptic Antibiotic Biosynthesis Gene Locus from a Human-Pathogenic Nocardia Isolate.</title>
        <authorList>
            <person name="Herisse M."/>
            <person name="Ishida K."/>
            <person name="Porter J.L."/>
            <person name="Howden B."/>
            <person name="Hertweck C."/>
            <person name="Stinear T.P."/>
            <person name="Pidot S.J."/>
        </authorList>
    </citation>
    <scope>NUCLEOTIDE SEQUENCE [LARGE SCALE GENOMIC DNA]</scope>
    <source>
        <strain evidence="2 3">AUSMDU00024985</strain>
    </source>
</reference>
<dbReference type="InterPro" id="IPR036390">
    <property type="entry name" value="WH_DNA-bd_sf"/>
</dbReference>
<dbReference type="RefSeq" id="WP_167460990.1">
    <property type="nucleotide sequence ID" value="NZ_CP046171.1"/>
</dbReference>
<dbReference type="Gene3D" id="1.10.10.10">
    <property type="entry name" value="Winged helix-like DNA-binding domain superfamily/Winged helix DNA-binding domain"/>
    <property type="match status" value="1"/>
</dbReference>
<evidence type="ECO:0000313" key="2">
    <source>
        <dbReference type="EMBL" id="QIS01886.1"/>
    </source>
</evidence>
<sequence length="270" mass="29787">MSDSWPRRRLLAILRGASEPLDAQELARITGQHVTTVRFHLDVLTRESLVRQFQQPPRGRGRPRIGYSAVQRSIGYQDLAQVLADQLGPDPRRRSEAAIAAGRAWGAKLDVGDHRVETLEDAKDVTMTFLSELGFAPERDPNNDNAEQVLVRLTACPLRELARTHSEVVCGVHLGLIKEVLDRNGARGAVNVRLHPFVEPELCVVRLELLARREQEARREPDNREVAAVAAVADTGASVEPVIAPPSAGRIAPQLRNGDPNVAKQSAQQW</sequence>
<organism evidence="2 3">
    <name type="scientific">Nocardia brasiliensis</name>
    <dbReference type="NCBI Taxonomy" id="37326"/>
    <lineage>
        <taxon>Bacteria</taxon>
        <taxon>Bacillati</taxon>
        <taxon>Actinomycetota</taxon>
        <taxon>Actinomycetes</taxon>
        <taxon>Mycobacteriales</taxon>
        <taxon>Nocardiaceae</taxon>
        <taxon>Nocardia</taxon>
    </lineage>
</organism>
<dbReference type="Proteomes" id="UP000501705">
    <property type="component" value="Chromosome"/>
</dbReference>
<dbReference type="AlphaFoldDB" id="A0A6G9XLU5"/>
<protein>
    <submittedName>
        <fullName evidence="2">Transcriptional regulator</fullName>
    </submittedName>
</protein>
<name>A0A6G9XLU5_NOCBR</name>
<dbReference type="SUPFAM" id="SSF46785">
    <property type="entry name" value="Winged helix' DNA-binding domain"/>
    <property type="match status" value="1"/>
</dbReference>
<gene>
    <name evidence="2" type="ORF">F5X71_05740</name>
</gene>
<accession>A0A6G9XLU5</accession>
<evidence type="ECO:0000256" key="1">
    <source>
        <dbReference type="SAM" id="MobiDB-lite"/>
    </source>
</evidence>